<reference evidence="2 3" key="1">
    <citation type="journal article" date="2018" name="Front. Microbiol.">
        <title>Genome-Wide Analysis of Corynespora cassiicola Leaf Fall Disease Putative Effectors.</title>
        <authorList>
            <person name="Lopez D."/>
            <person name="Ribeiro S."/>
            <person name="Label P."/>
            <person name="Fumanal B."/>
            <person name="Venisse J.S."/>
            <person name="Kohler A."/>
            <person name="de Oliveira R.R."/>
            <person name="Labutti K."/>
            <person name="Lipzen A."/>
            <person name="Lail K."/>
            <person name="Bauer D."/>
            <person name="Ohm R.A."/>
            <person name="Barry K.W."/>
            <person name="Spatafora J."/>
            <person name="Grigoriev I.V."/>
            <person name="Martin F.M."/>
            <person name="Pujade-Renaud V."/>
        </authorList>
    </citation>
    <scope>NUCLEOTIDE SEQUENCE [LARGE SCALE GENOMIC DNA]</scope>
    <source>
        <strain evidence="2 3">Philippines</strain>
    </source>
</reference>
<keyword evidence="3" id="KW-1185">Reference proteome</keyword>
<feature type="compositionally biased region" description="Basic and acidic residues" evidence="1">
    <location>
        <begin position="277"/>
        <end position="294"/>
    </location>
</feature>
<sequence>MFNPRSPTDTSDSWIQNVTNNPIMGSGANKIIATSSDSVLERLFPTKSALETLKPVDDTETEADVDSSTSPRESLKKHIPTRPILIDRHTSFNSTKALYEYSLPEIEGDDRVHNRCDTLTDYHPVLGHINPWAALADERQQYIDKNWTGRYMGVCPYHPDWRYWRQYTRMQSQRVPRRDPHICDPEMLIPYERLRDLNQELWAKICQLGIIPPGVKQLLWHEYNVQASMGWHQIQTRLMKRYTGPLYTADIRTLKAWTRGEVTWNELVSQAKMRRRGGNEEGNVRATPKRDIPKPRKTQSRTQAPQAPQERPVSPETFTEEFDFADIYFGDEVLTLKELEEEERAKSKV</sequence>
<feature type="region of interest" description="Disordered" evidence="1">
    <location>
        <begin position="273"/>
        <end position="316"/>
    </location>
</feature>
<evidence type="ECO:0000256" key="1">
    <source>
        <dbReference type="SAM" id="MobiDB-lite"/>
    </source>
</evidence>
<protein>
    <submittedName>
        <fullName evidence="2">Uncharacterized protein</fullName>
    </submittedName>
</protein>
<organism evidence="2 3">
    <name type="scientific">Corynespora cassiicola Philippines</name>
    <dbReference type="NCBI Taxonomy" id="1448308"/>
    <lineage>
        <taxon>Eukaryota</taxon>
        <taxon>Fungi</taxon>
        <taxon>Dikarya</taxon>
        <taxon>Ascomycota</taxon>
        <taxon>Pezizomycotina</taxon>
        <taxon>Dothideomycetes</taxon>
        <taxon>Pleosporomycetidae</taxon>
        <taxon>Pleosporales</taxon>
        <taxon>Corynesporascaceae</taxon>
        <taxon>Corynespora</taxon>
    </lineage>
</organism>
<gene>
    <name evidence="2" type="ORF">BS50DRAFT_629292</name>
</gene>
<accession>A0A2T2P6N3</accession>
<dbReference type="AlphaFoldDB" id="A0A2T2P6N3"/>
<proteinExistence type="predicted"/>
<feature type="region of interest" description="Disordered" evidence="1">
    <location>
        <begin position="54"/>
        <end position="77"/>
    </location>
</feature>
<name>A0A2T2P6N3_CORCC</name>
<dbReference type="EMBL" id="KZ678129">
    <property type="protein sequence ID" value="PSN73243.1"/>
    <property type="molecule type" value="Genomic_DNA"/>
</dbReference>
<evidence type="ECO:0000313" key="3">
    <source>
        <dbReference type="Proteomes" id="UP000240883"/>
    </source>
</evidence>
<evidence type="ECO:0000313" key="2">
    <source>
        <dbReference type="EMBL" id="PSN73243.1"/>
    </source>
</evidence>
<dbReference type="Proteomes" id="UP000240883">
    <property type="component" value="Unassembled WGS sequence"/>
</dbReference>